<dbReference type="GeneID" id="103382114"/>
<dbReference type="Proteomes" id="UP000265120">
    <property type="component" value="Chromosome 8"/>
</dbReference>
<dbReference type="PANTHER" id="PTHR13593">
    <property type="match status" value="1"/>
</dbReference>
<dbReference type="SMART" id="SM00148">
    <property type="entry name" value="PLCXc"/>
    <property type="match status" value="1"/>
</dbReference>
<dbReference type="OrthoDB" id="1046782at2759"/>
<dbReference type="OMA" id="LREIHAW"/>
<evidence type="ECO:0000313" key="3">
    <source>
        <dbReference type="Proteomes" id="UP000265120"/>
    </source>
</evidence>
<accession>A0A3P8X1U5</accession>
<dbReference type="InterPro" id="IPR000909">
    <property type="entry name" value="PLipase_C_PInositol-sp_X_dom"/>
</dbReference>
<evidence type="ECO:0000259" key="1">
    <source>
        <dbReference type="SMART" id="SM00148"/>
    </source>
</evidence>
<evidence type="ECO:0000313" key="2">
    <source>
        <dbReference type="Ensembl" id="ENSCSEP00000031671.1"/>
    </source>
</evidence>
<dbReference type="KEGG" id="csem:103382114"/>
<keyword evidence="3" id="KW-1185">Reference proteome</keyword>
<reference evidence="2" key="2">
    <citation type="submission" date="2025-05" db="UniProtKB">
        <authorList>
            <consortium name="Ensembl"/>
        </authorList>
    </citation>
    <scope>IDENTIFICATION</scope>
</reference>
<name>A0A3P8X1U5_CYNSE</name>
<dbReference type="PANTHER" id="PTHR13593:SF24">
    <property type="entry name" value="PI-PLC X DOMAIN-CONTAINING PROTEIN 1"/>
    <property type="match status" value="1"/>
</dbReference>
<dbReference type="PROSITE" id="PS50007">
    <property type="entry name" value="PIPLC_X_DOMAIN"/>
    <property type="match status" value="1"/>
</dbReference>
<dbReference type="SUPFAM" id="SSF51695">
    <property type="entry name" value="PLC-like phosphodiesterases"/>
    <property type="match status" value="1"/>
</dbReference>
<organism evidence="2 3">
    <name type="scientific">Cynoglossus semilaevis</name>
    <name type="common">Tongue sole</name>
    <dbReference type="NCBI Taxonomy" id="244447"/>
    <lineage>
        <taxon>Eukaryota</taxon>
        <taxon>Metazoa</taxon>
        <taxon>Chordata</taxon>
        <taxon>Craniata</taxon>
        <taxon>Vertebrata</taxon>
        <taxon>Euteleostomi</taxon>
        <taxon>Actinopterygii</taxon>
        <taxon>Neopterygii</taxon>
        <taxon>Teleostei</taxon>
        <taxon>Neoteleostei</taxon>
        <taxon>Acanthomorphata</taxon>
        <taxon>Carangaria</taxon>
        <taxon>Pleuronectiformes</taxon>
        <taxon>Pleuronectoidei</taxon>
        <taxon>Cynoglossidae</taxon>
        <taxon>Cynoglossinae</taxon>
        <taxon>Cynoglossus</taxon>
    </lineage>
</organism>
<dbReference type="Ensembl" id="ENSCSET00000032082.1">
    <property type="protein sequence ID" value="ENSCSEP00000031671.1"/>
    <property type="gene ID" value="ENSCSEG00000020295.1"/>
</dbReference>
<dbReference type="RefSeq" id="XP_008313004.1">
    <property type="nucleotide sequence ID" value="XM_008314782.3"/>
</dbReference>
<dbReference type="GO" id="GO:0006629">
    <property type="term" value="P:lipid metabolic process"/>
    <property type="evidence" value="ECO:0007669"/>
    <property type="project" value="InterPro"/>
</dbReference>
<dbReference type="GO" id="GO:0008081">
    <property type="term" value="F:phosphoric diester hydrolase activity"/>
    <property type="evidence" value="ECO:0007669"/>
    <property type="project" value="InterPro"/>
</dbReference>
<protein>
    <submittedName>
        <fullName evidence="2">PI-PLC X domain-containing protein 1-like</fullName>
    </submittedName>
</protein>
<dbReference type="Pfam" id="PF26146">
    <property type="entry name" value="PI-PLC_X"/>
    <property type="match status" value="1"/>
</dbReference>
<dbReference type="Ensembl" id="ENSCSET00000032084.1">
    <property type="protein sequence ID" value="ENSCSEP00000031674.1"/>
    <property type="gene ID" value="ENSCSEG00000020295.1"/>
</dbReference>
<dbReference type="Gene3D" id="3.20.20.190">
    <property type="entry name" value="Phosphatidylinositol (PI) phosphodiesterase"/>
    <property type="match status" value="1"/>
</dbReference>
<dbReference type="InterPro" id="IPR051057">
    <property type="entry name" value="PI-PLC_domain"/>
</dbReference>
<dbReference type="AlphaFoldDB" id="A0A3P8X1U5"/>
<proteinExistence type="predicted"/>
<reference evidence="2 3" key="1">
    <citation type="journal article" date="2014" name="Nat. Genet.">
        <title>Whole-genome sequence of a flatfish provides insights into ZW sex chromosome evolution and adaptation to a benthic lifestyle.</title>
        <authorList>
            <person name="Chen S."/>
            <person name="Zhang G."/>
            <person name="Shao C."/>
            <person name="Huang Q."/>
            <person name="Liu G."/>
            <person name="Zhang P."/>
            <person name="Song W."/>
            <person name="An N."/>
            <person name="Chalopin D."/>
            <person name="Volff J.N."/>
            <person name="Hong Y."/>
            <person name="Li Q."/>
            <person name="Sha Z."/>
            <person name="Zhou H."/>
            <person name="Xie M."/>
            <person name="Yu Q."/>
            <person name="Liu Y."/>
            <person name="Xiang H."/>
            <person name="Wang N."/>
            <person name="Wu K."/>
            <person name="Yang C."/>
            <person name="Zhou Q."/>
            <person name="Liao X."/>
            <person name="Yang L."/>
            <person name="Hu Q."/>
            <person name="Zhang J."/>
            <person name="Meng L."/>
            <person name="Jin L."/>
            <person name="Tian Y."/>
            <person name="Lian J."/>
            <person name="Yang J."/>
            <person name="Miao G."/>
            <person name="Liu S."/>
            <person name="Liang Z."/>
            <person name="Yan F."/>
            <person name="Li Y."/>
            <person name="Sun B."/>
            <person name="Zhang H."/>
            <person name="Zhang J."/>
            <person name="Zhu Y."/>
            <person name="Du M."/>
            <person name="Zhao Y."/>
            <person name="Schartl M."/>
            <person name="Tang Q."/>
            <person name="Wang J."/>
        </authorList>
    </citation>
    <scope>NUCLEOTIDE SEQUENCE</scope>
</reference>
<sequence>MSAEAEQVTELSDWMSRLPAGLHNIPLFQLAIPGSHDSMSYDLDMDSFIIEPAHLKRFSRVYGARKVMHKWATTQEENITRQLDAGVRYLDLRIIRKPNDKEPARFYFHHGLCTKTDVESVLRLIRDWAETHPKEILILALSHFEGFDQHVEELHVHLINLIKTIFGTKLFHRSDTPTLQSCWDKGRNIIVSYDYPGNQQLDLWGKIPYYYANTMDPAKVESELCRVLEKARPSHCFFVCGLNLTLPEDSTIFRYVLWPRENFTKVIRRSLPELLQWVRQQTGRSPNIIASDVVTRDNFVATVVQLNHSKNK</sequence>
<dbReference type="InterPro" id="IPR017946">
    <property type="entry name" value="PLC-like_Pdiesterase_TIM-brl"/>
</dbReference>
<feature type="domain" description="Phosphatidylinositol-specific phospholipase C X" evidence="1">
    <location>
        <begin position="24"/>
        <end position="193"/>
    </location>
</feature>
<dbReference type="GeneTree" id="ENSGT00940000161625"/>
<dbReference type="RefSeq" id="XP_024913711.1">
    <property type="nucleotide sequence ID" value="XM_025057943.1"/>
</dbReference>